<keyword evidence="4 8" id="KW-0276">Fatty acid metabolism</keyword>
<dbReference type="NCBIfam" id="TIGR00531">
    <property type="entry name" value="BCCP"/>
    <property type="match status" value="1"/>
</dbReference>
<comment type="pathway">
    <text evidence="1 8">Lipid metabolism; fatty acid biosynthesis.</text>
</comment>
<evidence type="ECO:0000256" key="5">
    <source>
        <dbReference type="ARBA" id="ARBA00023098"/>
    </source>
</evidence>
<keyword evidence="7 8" id="KW-0092">Biotin</keyword>
<dbReference type="InterPro" id="IPR000089">
    <property type="entry name" value="Biotin_lipoyl"/>
</dbReference>
<dbReference type="InterPro" id="IPR001249">
    <property type="entry name" value="AcCoA_biotinCC"/>
</dbReference>
<dbReference type="CDD" id="cd06850">
    <property type="entry name" value="biotinyl_domain"/>
    <property type="match status" value="1"/>
</dbReference>
<dbReference type="OrthoDB" id="9811735at2"/>
<dbReference type="AlphaFoldDB" id="A0A0B4S2K1"/>
<keyword evidence="11" id="KW-1185">Reference proteome</keyword>
<evidence type="ECO:0000256" key="6">
    <source>
        <dbReference type="ARBA" id="ARBA00023160"/>
    </source>
</evidence>
<dbReference type="InterPro" id="IPR001882">
    <property type="entry name" value="Biotin_BS"/>
</dbReference>
<dbReference type="PROSITE" id="PS50968">
    <property type="entry name" value="BIOTINYL_LIPOYL"/>
    <property type="match status" value="1"/>
</dbReference>
<protein>
    <recommendedName>
        <fullName evidence="2 8">Biotin carboxyl carrier protein of acetyl-CoA carboxylase</fullName>
    </recommendedName>
</protein>
<comment type="function">
    <text evidence="8">This protein is a component of the acetyl coenzyme A carboxylase complex; first, biotin carboxylase catalyzes the carboxylation of the carrier protein and then the transcarboxylase transfers the carboxyl group to form malonyl-CoA.</text>
</comment>
<dbReference type="Gene3D" id="2.40.50.100">
    <property type="match status" value="1"/>
</dbReference>
<dbReference type="GO" id="GO:0006633">
    <property type="term" value="P:fatty acid biosynthetic process"/>
    <property type="evidence" value="ECO:0007669"/>
    <property type="project" value="UniProtKB-UniPathway"/>
</dbReference>
<evidence type="ECO:0000256" key="3">
    <source>
        <dbReference type="ARBA" id="ARBA00022516"/>
    </source>
</evidence>
<dbReference type="Proteomes" id="UP000031386">
    <property type="component" value="Chromosome"/>
</dbReference>
<proteinExistence type="predicted"/>
<evidence type="ECO:0000256" key="8">
    <source>
        <dbReference type="RuleBase" id="RU364072"/>
    </source>
</evidence>
<dbReference type="UniPathway" id="UPA00094"/>
<accession>A0A0B4S2K1</accession>
<feature type="domain" description="Lipoyl-binding" evidence="9">
    <location>
        <begin position="68"/>
        <end position="144"/>
    </location>
</feature>
<dbReference type="GO" id="GO:0003989">
    <property type="term" value="F:acetyl-CoA carboxylase activity"/>
    <property type="evidence" value="ECO:0007669"/>
    <property type="project" value="InterPro"/>
</dbReference>
<dbReference type="GO" id="GO:0009317">
    <property type="term" value="C:acetyl-CoA carboxylase complex"/>
    <property type="evidence" value="ECO:0007669"/>
    <property type="project" value="InterPro"/>
</dbReference>
<dbReference type="Pfam" id="PF00364">
    <property type="entry name" value="Biotin_lipoyl"/>
    <property type="match status" value="1"/>
</dbReference>
<evidence type="ECO:0000256" key="1">
    <source>
        <dbReference type="ARBA" id="ARBA00005194"/>
    </source>
</evidence>
<dbReference type="EMBL" id="CP009761">
    <property type="protein sequence ID" value="AIZ37048.1"/>
    <property type="molecule type" value="Genomic_DNA"/>
</dbReference>
<dbReference type="InterPro" id="IPR050709">
    <property type="entry name" value="Biotin_Carboxyl_Carrier/Decarb"/>
</dbReference>
<evidence type="ECO:0000256" key="2">
    <source>
        <dbReference type="ARBA" id="ARBA00017562"/>
    </source>
</evidence>
<reference evidence="10 11" key="1">
    <citation type="submission" date="2014-10" db="EMBL/GenBank/DDBJ databases">
        <title>Complete genome sequence of Parvimonas micra KCOM 1535 (= ChDC B708).</title>
        <authorList>
            <person name="Kook J.-K."/>
            <person name="Park S.-N."/>
            <person name="Lim Y.K."/>
            <person name="Roh H."/>
        </authorList>
    </citation>
    <scope>NUCLEOTIDE SEQUENCE [LARGE SCALE GENOMIC DNA]</scope>
    <source>
        <strain evidence="11">KCOM 1535 / ChDC B708</strain>
    </source>
</reference>
<dbReference type="RefSeq" id="WP_041954616.1">
    <property type="nucleotide sequence ID" value="NZ_CP009761.1"/>
</dbReference>
<keyword evidence="6 8" id="KW-0275">Fatty acid biosynthesis</keyword>
<dbReference type="InterPro" id="IPR011053">
    <property type="entry name" value="Single_hybrid_motif"/>
</dbReference>
<dbReference type="SUPFAM" id="SSF51230">
    <property type="entry name" value="Single hybrid motif"/>
    <property type="match status" value="1"/>
</dbReference>
<gene>
    <name evidence="10" type="ORF">NW74_06765</name>
</gene>
<name>A0A0B4S2K1_9FIRM</name>
<evidence type="ECO:0000259" key="9">
    <source>
        <dbReference type="PROSITE" id="PS50968"/>
    </source>
</evidence>
<dbReference type="PANTHER" id="PTHR45266:SF3">
    <property type="entry name" value="OXALOACETATE DECARBOXYLASE ALPHA CHAIN"/>
    <property type="match status" value="1"/>
</dbReference>
<evidence type="ECO:0000313" key="10">
    <source>
        <dbReference type="EMBL" id="AIZ37048.1"/>
    </source>
</evidence>
<dbReference type="PRINTS" id="PR01071">
    <property type="entry name" value="ACOABIOTINCC"/>
</dbReference>
<evidence type="ECO:0000313" key="11">
    <source>
        <dbReference type="Proteomes" id="UP000031386"/>
    </source>
</evidence>
<evidence type="ECO:0000256" key="7">
    <source>
        <dbReference type="ARBA" id="ARBA00023267"/>
    </source>
</evidence>
<keyword evidence="5 8" id="KW-0443">Lipid metabolism</keyword>
<evidence type="ECO:0000256" key="4">
    <source>
        <dbReference type="ARBA" id="ARBA00022832"/>
    </source>
</evidence>
<dbReference type="KEGG" id="pmic:NW74_06765"/>
<keyword evidence="3 8" id="KW-0444">Lipid biosynthesis</keyword>
<sequence>MDINKINSIIELFKNSGLDEMTLELKDFKINLKNNKVEYVTKEVVNVVEKSNPIKPVIEEKQSDDTNGEWIKAPFVGTFYAAPSANEAPYVKVGQKINEGDVICILEAMKVMNEIKSNKSGTVLEIKAQNGNMVEFNEELILIGD</sequence>
<dbReference type="PROSITE" id="PS00188">
    <property type="entry name" value="BIOTIN"/>
    <property type="match status" value="1"/>
</dbReference>
<organism evidence="10 11">
    <name type="scientific">Parvimonas micra</name>
    <dbReference type="NCBI Taxonomy" id="33033"/>
    <lineage>
        <taxon>Bacteria</taxon>
        <taxon>Bacillati</taxon>
        <taxon>Bacillota</taxon>
        <taxon>Tissierellia</taxon>
        <taxon>Tissierellales</taxon>
        <taxon>Peptoniphilaceae</taxon>
        <taxon>Parvimonas</taxon>
    </lineage>
</organism>
<dbReference type="PANTHER" id="PTHR45266">
    <property type="entry name" value="OXALOACETATE DECARBOXYLASE ALPHA CHAIN"/>
    <property type="match status" value="1"/>
</dbReference>
<dbReference type="STRING" id="33033.NW74_06765"/>